<dbReference type="EMBL" id="JAMZEK010000003">
    <property type="protein sequence ID" value="MCP1374897.1"/>
    <property type="molecule type" value="Genomic_DNA"/>
</dbReference>
<organism evidence="1 2">
    <name type="scientific">Dyella lutea</name>
    <dbReference type="NCBI Taxonomy" id="2950441"/>
    <lineage>
        <taxon>Bacteria</taxon>
        <taxon>Pseudomonadati</taxon>
        <taxon>Pseudomonadota</taxon>
        <taxon>Gammaproteobacteria</taxon>
        <taxon>Lysobacterales</taxon>
        <taxon>Rhodanobacteraceae</taxon>
        <taxon>Dyella</taxon>
    </lineage>
</organism>
<accession>A0ABT1FFC6</accession>
<reference evidence="1 2" key="1">
    <citation type="submission" date="2022-06" db="EMBL/GenBank/DDBJ databases">
        <title>Dyella sp. Sa strain:Sa Genome sequencing.</title>
        <authorList>
            <person name="Park S."/>
        </authorList>
    </citation>
    <scope>NUCLEOTIDE SEQUENCE [LARGE SCALE GENOMIC DNA]</scope>
    <source>
        <strain evidence="1 2">Sa</strain>
    </source>
</reference>
<dbReference type="RefSeq" id="WP_253566986.1">
    <property type="nucleotide sequence ID" value="NZ_JAMZEK010000003.1"/>
</dbReference>
<name>A0ABT1FFC6_9GAMM</name>
<evidence type="ECO:0000313" key="1">
    <source>
        <dbReference type="EMBL" id="MCP1374897.1"/>
    </source>
</evidence>
<dbReference type="InterPro" id="IPR021710">
    <property type="entry name" value="DUF3293"/>
</dbReference>
<protein>
    <submittedName>
        <fullName evidence="1">DUF3293 domain-containing protein</fullName>
    </submittedName>
</protein>
<proteinExistence type="predicted"/>
<dbReference type="Proteomes" id="UP001204615">
    <property type="component" value="Unassembled WGS sequence"/>
</dbReference>
<keyword evidence="2" id="KW-1185">Reference proteome</keyword>
<sequence>MDERLLVTYRRTDYRVRLPGGSTASLRVDAPVPAGLHALVGTSPWGFITAWHPGSRRAPRDANRQAQRRLLAELLADPTTRTILAAVGVGADGWREPSLFAIGTPHAVLERLAAAFGQRAFLAGSGQGLARLIWTPQLTWVNGDS</sequence>
<comment type="caution">
    <text evidence="1">The sequence shown here is derived from an EMBL/GenBank/DDBJ whole genome shotgun (WGS) entry which is preliminary data.</text>
</comment>
<dbReference type="Pfam" id="PF11697">
    <property type="entry name" value="DUF3293"/>
    <property type="match status" value="1"/>
</dbReference>
<evidence type="ECO:0000313" key="2">
    <source>
        <dbReference type="Proteomes" id="UP001204615"/>
    </source>
</evidence>
<gene>
    <name evidence="1" type="ORF">NC595_12595</name>
</gene>